<evidence type="ECO:0000313" key="3">
    <source>
        <dbReference type="EMBL" id="TSC94200.1"/>
    </source>
</evidence>
<gene>
    <name evidence="3" type="ORF">Athens101428_398</name>
</gene>
<organism evidence="3 4">
    <name type="scientific">Candidatus Berkelbacteria bacterium Athens1014_28</name>
    <dbReference type="NCBI Taxonomy" id="2017145"/>
    <lineage>
        <taxon>Bacteria</taxon>
        <taxon>Candidatus Berkelbacteria</taxon>
    </lineage>
</organism>
<evidence type="ECO:0000259" key="2">
    <source>
        <dbReference type="PROSITE" id="PS51903"/>
    </source>
</evidence>
<name>A0A554LMU4_9BACT</name>
<evidence type="ECO:0000256" key="1">
    <source>
        <dbReference type="PROSITE-ProRule" id="PRU01251"/>
    </source>
</evidence>
<dbReference type="InterPro" id="IPR036628">
    <property type="entry name" value="Clp_N_dom_sf"/>
</dbReference>
<comment type="caution">
    <text evidence="3">The sequence shown here is derived from an EMBL/GenBank/DDBJ whole genome shotgun (WGS) entry which is preliminary data.</text>
</comment>
<dbReference type="PROSITE" id="PS51903">
    <property type="entry name" value="CLP_R"/>
    <property type="match status" value="1"/>
</dbReference>
<dbReference type="Proteomes" id="UP000316495">
    <property type="component" value="Unassembled WGS sequence"/>
</dbReference>
<proteinExistence type="predicted"/>
<keyword evidence="1" id="KW-0677">Repeat</keyword>
<reference evidence="3 4" key="1">
    <citation type="submission" date="2017-07" db="EMBL/GenBank/DDBJ databases">
        <title>Mechanisms for carbon and nitrogen cycling indicate functional differentiation within the Candidate Phyla Radiation.</title>
        <authorList>
            <person name="Danczak R.E."/>
            <person name="Johnston M.D."/>
            <person name="Kenah C."/>
            <person name="Slattery M."/>
            <person name="Wrighton K.C."/>
            <person name="Wilkins M.J."/>
        </authorList>
    </citation>
    <scope>NUCLEOTIDE SEQUENCE [LARGE SCALE GENOMIC DNA]</scope>
    <source>
        <strain evidence="3">Athens1014_28</strain>
    </source>
</reference>
<evidence type="ECO:0000313" key="4">
    <source>
        <dbReference type="Proteomes" id="UP000316495"/>
    </source>
</evidence>
<dbReference type="AlphaFoldDB" id="A0A554LMU4"/>
<dbReference type="GO" id="GO:0006508">
    <property type="term" value="P:proteolysis"/>
    <property type="evidence" value="ECO:0007669"/>
    <property type="project" value="UniProtKB-KW"/>
</dbReference>
<dbReference type="SUPFAM" id="SSF81923">
    <property type="entry name" value="Double Clp-N motif"/>
    <property type="match status" value="1"/>
</dbReference>
<dbReference type="InterPro" id="IPR004176">
    <property type="entry name" value="Clp_R_N"/>
</dbReference>
<sequence length="118" mass="13165">MAQEKALSYNQQQVDVLHLLVVLIGQNDSVVPVVFRKMEINIEELSIWLTGEIEKLPKAPGGIIGQIFVSQMLVEVLDQAEKEMRIIKDEFISTEHLLLAILAVGNTAGKELERRGVS</sequence>
<feature type="non-terminal residue" evidence="3">
    <location>
        <position position="118"/>
    </location>
</feature>
<dbReference type="Gene3D" id="1.10.1780.10">
    <property type="entry name" value="Clp, N-terminal domain"/>
    <property type="match status" value="1"/>
</dbReference>
<dbReference type="EMBL" id="VMGN01000019">
    <property type="protein sequence ID" value="TSC94200.1"/>
    <property type="molecule type" value="Genomic_DNA"/>
</dbReference>
<keyword evidence="3" id="KW-0645">Protease</keyword>
<keyword evidence="3" id="KW-0547">Nucleotide-binding</keyword>
<keyword evidence="3" id="KW-0067">ATP-binding</keyword>
<feature type="domain" description="Clp R" evidence="2">
    <location>
        <begin position="1"/>
        <end position="118"/>
    </location>
</feature>
<dbReference type="Pfam" id="PF02861">
    <property type="entry name" value="Clp_N"/>
    <property type="match status" value="1"/>
</dbReference>
<dbReference type="GO" id="GO:0005524">
    <property type="term" value="F:ATP binding"/>
    <property type="evidence" value="ECO:0007669"/>
    <property type="project" value="UniProtKB-KW"/>
</dbReference>
<protein>
    <submittedName>
        <fullName evidence="3">ATP-dependent Clp protease ATP-binding subunit ClpB</fullName>
    </submittedName>
</protein>
<accession>A0A554LMU4</accession>
<keyword evidence="3" id="KW-0378">Hydrolase</keyword>
<dbReference type="GO" id="GO:0008233">
    <property type="term" value="F:peptidase activity"/>
    <property type="evidence" value="ECO:0007669"/>
    <property type="project" value="UniProtKB-KW"/>
</dbReference>